<evidence type="ECO:0000313" key="3">
    <source>
        <dbReference type="EMBL" id="TDD32709.1"/>
    </source>
</evidence>
<keyword evidence="4" id="KW-1185">Reference proteome</keyword>
<protein>
    <submittedName>
        <fullName evidence="3">Uncharacterized protein</fullName>
    </submittedName>
</protein>
<gene>
    <name evidence="3" type="ORF">E1286_43280</name>
</gene>
<keyword evidence="2" id="KW-0732">Signal</keyword>
<dbReference type="EMBL" id="SMKQ01000278">
    <property type="protein sequence ID" value="TDD32709.1"/>
    <property type="molecule type" value="Genomic_DNA"/>
</dbReference>
<dbReference type="AlphaFoldDB" id="A0A4R4XPE5"/>
<dbReference type="Proteomes" id="UP000295302">
    <property type="component" value="Unassembled WGS sequence"/>
</dbReference>
<evidence type="ECO:0000313" key="4">
    <source>
        <dbReference type="Proteomes" id="UP000295302"/>
    </source>
</evidence>
<keyword evidence="1" id="KW-0472">Membrane</keyword>
<evidence type="ECO:0000256" key="2">
    <source>
        <dbReference type="SAM" id="SignalP"/>
    </source>
</evidence>
<dbReference type="RefSeq" id="WP_132622595.1">
    <property type="nucleotide sequence ID" value="NZ_SMKQ01000278.1"/>
</dbReference>
<comment type="caution">
    <text evidence="3">The sequence shown here is derived from an EMBL/GenBank/DDBJ whole genome shotgun (WGS) entry which is preliminary data.</text>
</comment>
<sequence length="219" mass="22837">MKLALIARACVLLAVAVVVPAGVAVAPASAHPFGPPSMVTIVAEGSQVSLSWKAAEDDWVALGRSLGAFGDPSKGIDTTLTGEQQLARSAAVRDYLLSRVEVSQDGRPCEGELEPLERLLTDGARFGFACAEPVVEVDVRIAALTDLNEAYRTVLSAETPADPAQTMLTAEADTRHLRFEPSAVGGVSLAVPVVVLVAAVTALVAFLVRGRRRRVGVAA</sequence>
<feature type="transmembrane region" description="Helical" evidence="1">
    <location>
        <begin position="183"/>
        <end position="208"/>
    </location>
</feature>
<name>A0A4R4XPE5_9ACTN</name>
<proteinExistence type="predicted"/>
<keyword evidence="1" id="KW-0812">Transmembrane</keyword>
<accession>A0A4R4XPE5</accession>
<dbReference type="OrthoDB" id="5191392at2"/>
<feature type="signal peptide" evidence="2">
    <location>
        <begin position="1"/>
        <end position="30"/>
    </location>
</feature>
<evidence type="ECO:0000256" key="1">
    <source>
        <dbReference type="SAM" id="Phobius"/>
    </source>
</evidence>
<feature type="chain" id="PRO_5020554070" evidence="2">
    <location>
        <begin position="31"/>
        <end position="219"/>
    </location>
</feature>
<keyword evidence="1" id="KW-1133">Transmembrane helix</keyword>
<organism evidence="3 4">
    <name type="scientific">Nonomuraea terrae</name>
    <dbReference type="NCBI Taxonomy" id="2530383"/>
    <lineage>
        <taxon>Bacteria</taxon>
        <taxon>Bacillati</taxon>
        <taxon>Actinomycetota</taxon>
        <taxon>Actinomycetes</taxon>
        <taxon>Streptosporangiales</taxon>
        <taxon>Streptosporangiaceae</taxon>
        <taxon>Nonomuraea</taxon>
    </lineage>
</organism>
<reference evidence="3 4" key="1">
    <citation type="submission" date="2019-03" db="EMBL/GenBank/DDBJ databases">
        <title>Draft genome sequences of novel Actinobacteria.</title>
        <authorList>
            <person name="Sahin N."/>
            <person name="Ay H."/>
            <person name="Saygin H."/>
        </authorList>
    </citation>
    <scope>NUCLEOTIDE SEQUENCE [LARGE SCALE GENOMIC DNA]</scope>
    <source>
        <strain evidence="3 4">CH32</strain>
    </source>
</reference>